<dbReference type="EMBL" id="JAICBX010000002">
    <property type="protein sequence ID" value="MBW8637917.1"/>
    <property type="molecule type" value="Genomic_DNA"/>
</dbReference>
<dbReference type="SUPFAM" id="SSF46785">
    <property type="entry name" value="Winged helix' DNA-binding domain"/>
    <property type="match status" value="1"/>
</dbReference>
<dbReference type="PANTHER" id="PTHR30537:SF26">
    <property type="entry name" value="GLYCINE CLEAVAGE SYSTEM TRANSCRIPTIONAL ACTIVATOR"/>
    <property type="match status" value="1"/>
</dbReference>
<dbReference type="PRINTS" id="PR00039">
    <property type="entry name" value="HTHLYSR"/>
</dbReference>
<dbReference type="InterPro" id="IPR036390">
    <property type="entry name" value="WH_DNA-bd_sf"/>
</dbReference>
<keyword evidence="2" id="KW-0805">Transcription regulation</keyword>
<protein>
    <submittedName>
        <fullName evidence="6">LysR family transcriptional regulator</fullName>
    </submittedName>
</protein>
<dbReference type="InterPro" id="IPR005119">
    <property type="entry name" value="LysR_subst-bd"/>
</dbReference>
<evidence type="ECO:0000313" key="7">
    <source>
        <dbReference type="Proteomes" id="UP001196509"/>
    </source>
</evidence>
<dbReference type="Proteomes" id="UP001196509">
    <property type="component" value="Unassembled WGS sequence"/>
</dbReference>
<reference evidence="6" key="1">
    <citation type="submission" date="2021-08" db="EMBL/GenBank/DDBJ databases">
        <title>Hoeflea bacterium WL0058 sp. nov., isolated from the sediment.</title>
        <authorList>
            <person name="Wang L."/>
            <person name="Zhang D."/>
        </authorList>
    </citation>
    <scope>NUCLEOTIDE SEQUENCE</scope>
    <source>
        <strain evidence="6">WL0058</strain>
    </source>
</reference>
<evidence type="ECO:0000256" key="4">
    <source>
        <dbReference type="ARBA" id="ARBA00023163"/>
    </source>
</evidence>
<keyword evidence="4" id="KW-0804">Transcription</keyword>
<proteinExistence type="inferred from homology"/>
<keyword evidence="7" id="KW-1185">Reference proteome</keyword>
<keyword evidence="3" id="KW-0238">DNA-binding</keyword>
<comment type="caution">
    <text evidence="6">The sequence shown here is derived from an EMBL/GenBank/DDBJ whole genome shotgun (WGS) entry which is preliminary data.</text>
</comment>
<dbReference type="PROSITE" id="PS50931">
    <property type="entry name" value="HTH_LYSR"/>
    <property type="match status" value="1"/>
</dbReference>
<comment type="similarity">
    <text evidence="1">Belongs to the LysR transcriptional regulatory family.</text>
</comment>
<evidence type="ECO:0000256" key="2">
    <source>
        <dbReference type="ARBA" id="ARBA00023015"/>
    </source>
</evidence>
<dbReference type="InterPro" id="IPR058163">
    <property type="entry name" value="LysR-type_TF_proteobact-type"/>
</dbReference>
<dbReference type="Gene3D" id="1.10.10.10">
    <property type="entry name" value="Winged helix-like DNA-binding domain superfamily/Winged helix DNA-binding domain"/>
    <property type="match status" value="1"/>
</dbReference>
<dbReference type="InterPro" id="IPR036388">
    <property type="entry name" value="WH-like_DNA-bd_sf"/>
</dbReference>
<dbReference type="AlphaFoldDB" id="A0AAE2ZNP9"/>
<evidence type="ECO:0000259" key="5">
    <source>
        <dbReference type="PROSITE" id="PS50931"/>
    </source>
</evidence>
<dbReference type="PANTHER" id="PTHR30537">
    <property type="entry name" value="HTH-TYPE TRANSCRIPTIONAL REGULATOR"/>
    <property type="match status" value="1"/>
</dbReference>
<dbReference type="GO" id="GO:0006351">
    <property type="term" value="P:DNA-templated transcription"/>
    <property type="evidence" value="ECO:0007669"/>
    <property type="project" value="TreeGrafter"/>
</dbReference>
<dbReference type="Gene3D" id="3.40.190.10">
    <property type="entry name" value="Periplasmic binding protein-like II"/>
    <property type="match status" value="2"/>
</dbReference>
<dbReference type="FunFam" id="1.10.10.10:FF:000001">
    <property type="entry name" value="LysR family transcriptional regulator"/>
    <property type="match status" value="1"/>
</dbReference>
<dbReference type="CDD" id="cd08432">
    <property type="entry name" value="PBP2_GcdR_TrpI_HvrB_AmpR_like"/>
    <property type="match status" value="1"/>
</dbReference>
<dbReference type="InterPro" id="IPR000847">
    <property type="entry name" value="LysR_HTH_N"/>
</dbReference>
<evidence type="ECO:0000256" key="1">
    <source>
        <dbReference type="ARBA" id="ARBA00009437"/>
    </source>
</evidence>
<gene>
    <name evidence="6" type="ORF">K1W69_12030</name>
</gene>
<sequence length="299" mass="31961">MTSPVSFGALRTFVEIGRQGSIKRAAQELNVTPGAVSQQIKALEARFGVQLLERGNREVKLSAHGLRLFGEVAPAFTQIDAAVQLLDDRRPGPRSLVVSTTPSLAACWLAPRIGRFTAQHPDIEIQIETSVQLADMTGGAVDVAIRHGSGNYPGLNAALLFIPQLVAVASPSLLIDGPLSHPADCLRYPLLQDRDRADWPTWFELHGVKPTRNARKGPSYADDALLIQGVIAGQGLAIVRDVYAALALDAGSIVLALDAPVPTSAGYFVVVQPGRMTVPKIAAFRRWILSEASVGIKPT</sequence>
<name>A0AAE2ZNP9_9HYPH</name>
<accession>A0AAE2ZNP9</accession>
<dbReference type="GO" id="GO:0003700">
    <property type="term" value="F:DNA-binding transcription factor activity"/>
    <property type="evidence" value="ECO:0007669"/>
    <property type="project" value="InterPro"/>
</dbReference>
<dbReference type="GO" id="GO:0043565">
    <property type="term" value="F:sequence-specific DNA binding"/>
    <property type="evidence" value="ECO:0007669"/>
    <property type="project" value="TreeGrafter"/>
</dbReference>
<evidence type="ECO:0000256" key="3">
    <source>
        <dbReference type="ARBA" id="ARBA00023125"/>
    </source>
</evidence>
<dbReference type="Pfam" id="PF03466">
    <property type="entry name" value="LysR_substrate"/>
    <property type="match status" value="1"/>
</dbReference>
<dbReference type="Pfam" id="PF00126">
    <property type="entry name" value="HTH_1"/>
    <property type="match status" value="1"/>
</dbReference>
<dbReference type="SUPFAM" id="SSF53850">
    <property type="entry name" value="Periplasmic binding protein-like II"/>
    <property type="match status" value="1"/>
</dbReference>
<organism evidence="6 7">
    <name type="scientific">Flavimaribacter sediminis</name>
    <dbReference type="NCBI Taxonomy" id="2865987"/>
    <lineage>
        <taxon>Bacteria</taxon>
        <taxon>Pseudomonadati</taxon>
        <taxon>Pseudomonadota</taxon>
        <taxon>Alphaproteobacteria</taxon>
        <taxon>Hyphomicrobiales</taxon>
        <taxon>Rhizobiaceae</taxon>
        <taxon>Flavimaribacter</taxon>
    </lineage>
</organism>
<evidence type="ECO:0000313" key="6">
    <source>
        <dbReference type="EMBL" id="MBW8637917.1"/>
    </source>
</evidence>
<feature type="domain" description="HTH lysR-type" evidence="5">
    <location>
        <begin position="5"/>
        <end position="62"/>
    </location>
</feature>